<feature type="region of interest" description="Disordered" evidence="2">
    <location>
        <begin position="43"/>
        <end position="73"/>
    </location>
</feature>
<accession>A0A212TH20</accession>
<keyword evidence="5" id="KW-1185">Reference proteome</keyword>
<gene>
    <name evidence="4" type="ORF">SAMN05445756_1258</name>
</gene>
<dbReference type="PANTHER" id="PTHR23308">
    <property type="entry name" value="NUCLEAR INHIBITOR OF PROTEIN PHOSPHATASE-1"/>
    <property type="match status" value="1"/>
</dbReference>
<evidence type="ECO:0000313" key="5">
    <source>
        <dbReference type="Proteomes" id="UP000198122"/>
    </source>
</evidence>
<dbReference type="OrthoDB" id="277520at2"/>
<sequence>MSELTVAVLRLALLVALWLFVLLALKVLQSDLYGARVVTHRGRRGSGERSTVRTPMPDEAHPDRPGREDAPREPHRLVVVEGPLRGASLQLGQRPVLIGRNPEASLSLDDDSASGRHAMISPDAHGWVIEDLGSTNGTWVDDERLGDEIVPVLVGTRIRVGETHLEARP</sequence>
<evidence type="ECO:0000259" key="3">
    <source>
        <dbReference type="PROSITE" id="PS50006"/>
    </source>
</evidence>
<keyword evidence="1" id="KW-0597">Phosphoprotein</keyword>
<evidence type="ECO:0000313" key="4">
    <source>
        <dbReference type="EMBL" id="SNC65131.1"/>
    </source>
</evidence>
<feature type="domain" description="FHA" evidence="3">
    <location>
        <begin position="96"/>
        <end position="145"/>
    </location>
</feature>
<evidence type="ECO:0000256" key="1">
    <source>
        <dbReference type="ARBA" id="ARBA00022553"/>
    </source>
</evidence>
<evidence type="ECO:0000256" key="2">
    <source>
        <dbReference type="SAM" id="MobiDB-lite"/>
    </source>
</evidence>
<feature type="compositionally biased region" description="Basic and acidic residues" evidence="2">
    <location>
        <begin position="45"/>
        <end position="73"/>
    </location>
</feature>
<dbReference type="AlphaFoldDB" id="A0A212TH20"/>
<proteinExistence type="predicted"/>
<dbReference type="InterPro" id="IPR050923">
    <property type="entry name" value="Cell_Proc_Reg/RNA_Proc"/>
</dbReference>
<dbReference type="EMBL" id="FYEZ01000001">
    <property type="protein sequence ID" value="SNC65131.1"/>
    <property type="molecule type" value="Genomic_DNA"/>
</dbReference>
<reference evidence="4 5" key="1">
    <citation type="submission" date="2017-06" db="EMBL/GenBank/DDBJ databases">
        <authorList>
            <person name="Kim H.J."/>
            <person name="Triplett B.A."/>
        </authorList>
    </citation>
    <scope>NUCLEOTIDE SEQUENCE [LARGE SCALE GENOMIC DNA]</scope>
    <source>
        <strain evidence="4 5">DSM 22179</strain>
    </source>
</reference>
<name>A0A212TH20_9MICO</name>
<dbReference type="Proteomes" id="UP000198122">
    <property type="component" value="Unassembled WGS sequence"/>
</dbReference>
<protein>
    <submittedName>
        <fullName evidence="4">Inner membrane component of T3SS domain-containing protein</fullName>
    </submittedName>
</protein>
<dbReference type="Pfam" id="PF00498">
    <property type="entry name" value="FHA"/>
    <property type="match status" value="1"/>
</dbReference>
<dbReference type="InterPro" id="IPR000253">
    <property type="entry name" value="FHA_dom"/>
</dbReference>
<dbReference type="SUPFAM" id="SSF49879">
    <property type="entry name" value="SMAD/FHA domain"/>
    <property type="match status" value="1"/>
</dbReference>
<dbReference type="InterPro" id="IPR008984">
    <property type="entry name" value="SMAD_FHA_dom_sf"/>
</dbReference>
<dbReference type="CDD" id="cd00060">
    <property type="entry name" value="FHA"/>
    <property type="match status" value="1"/>
</dbReference>
<dbReference type="Gene3D" id="2.60.200.20">
    <property type="match status" value="1"/>
</dbReference>
<dbReference type="SMART" id="SM00240">
    <property type="entry name" value="FHA"/>
    <property type="match status" value="1"/>
</dbReference>
<organism evidence="4 5">
    <name type="scientific">Kytococcus aerolatus</name>
    <dbReference type="NCBI Taxonomy" id="592308"/>
    <lineage>
        <taxon>Bacteria</taxon>
        <taxon>Bacillati</taxon>
        <taxon>Actinomycetota</taxon>
        <taxon>Actinomycetes</taxon>
        <taxon>Micrococcales</taxon>
        <taxon>Kytococcaceae</taxon>
        <taxon>Kytococcus</taxon>
    </lineage>
</organism>
<dbReference type="PROSITE" id="PS50006">
    <property type="entry name" value="FHA_DOMAIN"/>
    <property type="match status" value="1"/>
</dbReference>
<dbReference type="RefSeq" id="WP_088818122.1">
    <property type="nucleotide sequence ID" value="NZ_FYEZ01000001.1"/>
</dbReference>